<keyword evidence="4" id="KW-0067">ATP-binding</keyword>
<comment type="subcellular location">
    <subcellularLocation>
        <location evidence="1">Membrane</location>
        <topology evidence="1">Multi-pass membrane protein</topology>
    </subcellularLocation>
</comment>
<sequence>MNGVESLGSVTVIATDKTGTLTENRMEVVCYEPEKAKNRLLEIGLFNNDAVLDGDNFNGDAVDIALLRSACQSGLDVNAERIARPIFNEFTFDNNRKRMATIRLKDGQPWVAVKGSPETVLSQCTLVRDGDSVDLLTDTARQSILERVSELAADGLRVLAFAERNLPQPDLSQEKVELDLTFTGLVGFQDPPRPVVRDAIASCQLAGVRVIMITGDHPLTAKAIGRQVGLDGDDSVVTGSELDQLSDDQLKVVVKRSSIFARTTPEHKLRIVQALQALGERVAVTGDGVNDAPALSAADIGVAMGETGTDVAREAGDMVLMDDNFTTIVAAVKEGRLTYENLKKGVRYYLTCKLALVMINLLPTLLLVPVPFAPVQIILMELFMDLMAAASFVTEKPEADLLKQKPRDPRAKFMDEGMTRSIVISSLGLFIAVTVVYLLTWYNTKDTATSQTVAFFGWLIGHVMLAFNMRSERQPMFQLGLTSNRIMLIWTAAVGMFLISISTIPGAQTLMKTTTLTSSQWAIILGATFIGTFWLEIKKMISYSNKNRRII</sequence>
<name>A0A644YCU5_9ZZZZ</name>
<dbReference type="FunFam" id="3.40.50.1000:FF:000028">
    <property type="entry name" value="Calcium-transporting P-type ATPase, putative"/>
    <property type="match status" value="1"/>
</dbReference>
<dbReference type="InterPro" id="IPR023214">
    <property type="entry name" value="HAD_sf"/>
</dbReference>
<dbReference type="PRINTS" id="PR00119">
    <property type="entry name" value="CATATPASE"/>
</dbReference>
<evidence type="ECO:0000256" key="2">
    <source>
        <dbReference type="ARBA" id="ARBA00022692"/>
    </source>
</evidence>
<dbReference type="NCBIfam" id="TIGR01494">
    <property type="entry name" value="ATPase_P-type"/>
    <property type="match status" value="1"/>
</dbReference>
<dbReference type="InterPro" id="IPR001757">
    <property type="entry name" value="P_typ_ATPase"/>
</dbReference>
<keyword evidence="7 8" id="KW-0472">Membrane</keyword>
<dbReference type="GO" id="GO:0006883">
    <property type="term" value="P:intracellular sodium ion homeostasis"/>
    <property type="evidence" value="ECO:0007669"/>
    <property type="project" value="TreeGrafter"/>
</dbReference>
<comment type="caution">
    <text evidence="10">The sequence shown here is derived from an EMBL/GenBank/DDBJ whole genome shotgun (WGS) entry which is preliminary data.</text>
</comment>
<protein>
    <submittedName>
        <fullName evidence="10">Calcium-transporting ATPase 1</fullName>
    </submittedName>
</protein>
<dbReference type="Gene3D" id="1.20.1110.10">
    <property type="entry name" value="Calcium-transporting ATPase, transmembrane domain"/>
    <property type="match status" value="1"/>
</dbReference>
<dbReference type="SFLD" id="SFLDF00027">
    <property type="entry name" value="p-type_atpase"/>
    <property type="match status" value="1"/>
</dbReference>
<evidence type="ECO:0000259" key="9">
    <source>
        <dbReference type="Pfam" id="PF00689"/>
    </source>
</evidence>
<dbReference type="InterPro" id="IPR044492">
    <property type="entry name" value="P_typ_ATPase_HD_dom"/>
</dbReference>
<proteinExistence type="predicted"/>
<dbReference type="GO" id="GO:0030007">
    <property type="term" value="P:intracellular potassium ion homeostasis"/>
    <property type="evidence" value="ECO:0007669"/>
    <property type="project" value="TreeGrafter"/>
</dbReference>
<dbReference type="EMBL" id="VSSQ01004633">
    <property type="protein sequence ID" value="MPM26027.1"/>
    <property type="molecule type" value="Genomic_DNA"/>
</dbReference>
<reference evidence="10" key="1">
    <citation type="submission" date="2019-08" db="EMBL/GenBank/DDBJ databases">
        <authorList>
            <person name="Kucharzyk K."/>
            <person name="Murdoch R.W."/>
            <person name="Higgins S."/>
            <person name="Loffler F."/>
        </authorList>
    </citation>
    <scope>NUCLEOTIDE SEQUENCE</scope>
</reference>
<dbReference type="GO" id="GO:1990573">
    <property type="term" value="P:potassium ion import across plasma membrane"/>
    <property type="evidence" value="ECO:0007669"/>
    <property type="project" value="TreeGrafter"/>
</dbReference>
<dbReference type="GO" id="GO:0016887">
    <property type="term" value="F:ATP hydrolysis activity"/>
    <property type="evidence" value="ECO:0007669"/>
    <property type="project" value="InterPro"/>
</dbReference>
<gene>
    <name evidence="10" type="ORF">SDC9_72528</name>
</gene>
<evidence type="ECO:0000256" key="1">
    <source>
        <dbReference type="ARBA" id="ARBA00004141"/>
    </source>
</evidence>
<keyword evidence="5" id="KW-1278">Translocase</keyword>
<dbReference type="InterPro" id="IPR018303">
    <property type="entry name" value="ATPase_P-typ_P_site"/>
</dbReference>
<dbReference type="GO" id="GO:0036376">
    <property type="term" value="P:sodium ion export across plasma membrane"/>
    <property type="evidence" value="ECO:0007669"/>
    <property type="project" value="TreeGrafter"/>
</dbReference>
<dbReference type="PRINTS" id="PR00120">
    <property type="entry name" value="HATPASE"/>
</dbReference>
<dbReference type="SFLD" id="SFLDS00003">
    <property type="entry name" value="Haloacid_Dehalogenase"/>
    <property type="match status" value="1"/>
</dbReference>
<dbReference type="GO" id="GO:0005524">
    <property type="term" value="F:ATP binding"/>
    <property type="evidence" value="ECO:0007669"/>
    <property type="project" value="UniProtKB-KW"/>
</dbReference>
<evidence type="ECO:0000256" key="4">
    <source>
        <dbReference type="ARBA" id="ARBA00022840"/>
    </source>
</evidence>
<feature type="transmembrane region" description="Helical" evidence="8">
    <location>
        <begin position="448"/>
        <end position="467"/>
    </location>
</feature>
<dbReference type="PANTHER" id="PTHR43294">
    <property type="entry name" value="SODIUM/POTASSIUM-TRANSPORTING ATPASE SUBUNIT ALPHA"/>
    <property type="match status" value="1"/>
</dbReference>
<evidence type="ECO:0000313" key="10">
    <source>
        <dbReference type="EMBL" id="MPM26027.1"/>
    </source>
</evidence>
<dbReference type="AlphaFoldDB" id="A0A644YCU5"/>
<feature type="transmembrane region" description="Helical" evidence="8">
    <location>
        <begin position="488"/>
        <end position="507"/>
    </location>
</feature>
<dbReference type="PANTHER" id="PTHR43294:SF20">
    <property type="entry name" value="P-TYPE ATPASE"/>
    <property type="match status" value="1"/>
</dbReference>
<evidence type="ECO:0000256" key="7">
    <source>
        <dbReference type="ARBA" id="ARBA00023136"/>
    </source>
</evidence>
<organism evidence="10">
    <name type="scientific">bioreactor metagenome</name>
    <dbReference type="NCBI Taxonomy" id="1076179"/>
    <lineage>
        <taxon>unclassified sequences</taxon>
        <taxon>metagenomes</taxon>
        <taxon>ecological metagenomes</taxon>
    </lineage>
</organism>
<feature type="domain" description="Cation-transporting P-type ATPase C-terminal" evidence="9">
    <location>
        <begin position="369"/>
        <end position="541"/>
    </location>
</feature>
<evidence type="ECO:0000256" key="8">
    <source>
        <dbReference type="SAM" id="Phobius"/>
    </source>
</evidence>
<accession>A0A644YCU5</accession>
<dbReference type="SUPFAM" id="SSF56784">
    <property type="entry name" value="HAD-like"/>
    <property type="match status" value="1"/>
</dbReference>
<dbReference type="GO" id="GO:0005886">
    <property type="term" value="C:plasma membrane"/>
    <property type="evidence" value="ECO:0007669"/>
    <property type="project" value="TreeGrafter"/>
</dbReference>
<dbReference type="SUPFAM" id="SSF81665">
    <property type="entry name" value="Calcium ATPase, transmembrane domain M"/>
    <property type="match status" value="1"/>
</dbReference>
<keyword evidence="3" id="KW-0547">Nucleotide-binding</keyword>
<dbReference type="Gene3D" id="3.40.50.1000">
    <property type="entry name" value="HAD superfamily/HAD-like"/>
    <property type="match status" value="2"/>
</dbReference>
<dbReference type="InterPro" id="IPR023298">
    <property type="entry name" value="ATPase_P-typ_TM_dom_sf"/>
</dbReference>
<dbReference type="InterPro" id="IPR036412">
    <property type="entry name" value="HAD-like_sf"/>
</dbReference>
<evidence type="ECO:0000256" key="5">
    <source>
        <dbReference type="ARBA" id="ARBA00022967"/>
    </source>
</evidence>
<dbReference type="Pfam" id="PF13246">
    <property type="entry name" value="Cation_ATPase"/>
    <property type="match status" value="1"/>
</dbReference>
<evidence type="ECO:0000256" key="3">
    <source>
        <dbReference type="ARBA" id="ARBA00022741"/>
    </source>
</evidence>
<dbReference type="GO" id="GO:0005391">
    <property type="term" value="F:P-type sodium:potassium-exchanging transporter activity"/>
    <property type="evidence" value="ECO:0007669"/>
    <property type="project" value="TreeGrafter"/>
</dbReference>
<feature type="transmembrane region" description="Helical" evidence="8">
    <location>
        <begin position="519"/>
        <end position="537"/>
    </location>
</feature>
<dbReference type="InterPro" id="IPR050510">
    <property type="entry name" value="Cation_transp_ATPase_P-type"/>
</dbReference>
<dbReference type="InterPro" id="IPR006068">
    <property type="entry name" value="ATPase_P-typ_cation-transptr_C"/>
</dbReference>
<dbReference type="PROSITE" id="PS00154">
    <property type="entry name" value="ATPASE_E1_E2"/>
    <property type="match status" value="1"/>
</dbReference>
<dbReference type="GO" id="GO:1902600">
    <property type="term" value="P:proton transmembrane transport"/>
    <property type="evidence" value="ECO:0007669"/>
    <property type="project" value="TreeGrafter"/>
</dbReference>
<dbReference type="Pfam" id="PF00689">
    <property type="entry name" value="Cation_ATPase_C"/>
    <property type="match status" value="1"/>
</dbReference>
<evidence type="ECO:0000256" key="6">
    <source>
        <dbReference type="ARBA" id="ARBA00022989"/>
    </source>
</evidence>
<dbReference type="SFLD" id="SFLDG00002">
    <property type="entry name" value="C1.7:_P-type_atpase_like"/>
    <property type="match status" value="1"/>
</dbReference>
<keyword evidence="6 8" id="KW-1133">Transmembrane helix</keyword>
<keyword evidence="2 8" id="KW-0812">Transmembrane</keyword>
<feature type="transmembrane region" description="Helical" evidence="8">
    <location>
        <begin position="422"/>
        <end position="442"/>
    </location>
</feature>
<dbReference type="Gene3D" id="3.40.1110.10">
    <property type="entry name" value="Calcium-transporting ATPase, cytoplasmic domain N"/>
    <property type="match status" value="1"/>
</dbReference>
<dbReference type="InterPro" id="IPR023299">
    <property type="entry name" value="ATPase_P-typ_cyto_dom_N"/>
</dbReference>